<dbReference type="EMBL" id="JELY01003365">
    <property type="protein sequence ID" value="KYF49373.1"/>
    <property type="molecule type" value="Genomic_DNA"/>
</dbReference>
<evidence type="ECO:0000313" key="3">
    <source>
        <dbReference type="Proteomes" id="UP000075420"/>
    </source>
</evidence>
<gene>
    <name evidence="2" type="ORF">BE08_44710</name>
</gene>
<name>A0A150P298_SORCE</name>
<sequence>MEKFSKTCATPARSGDSERWGGRMGRIASLRQDAPTIAPPGGVRSFLAVDVDGASTPSRMSPALRDLRFDGGRSPTAGCEAERRSRVLCAARRDAAQTAQ</sequence>
<organism evidence="2 3">
    <name type="scientific">Sorangium cellulosum</name>
    <name type="common">Polyangium cellulosum</name>
    <dbReference type="NCBI Taxonomy" id="56"/>
    <lineage>
        <taxon>Bacteria</taxon>
        <taxon>Pseudomonadati</taxon>
        <taxon>Myxococcota</taxon>
        <taxon>Polyangia</taxon>
        <taxon>Polyangiales</taxon>
        <taxon>Polyangiaceae</taxon>
        <taxon>Sorangium</taxon>
    </lineage>
</organism>
<feature type="region of interest" description="Disordered" evidence="1">
    <location>
        <begin position="1"/>
        <end position="22"/>
    </location>
</feature>
<proteinExistence type="predicted"/>
<reference evidence="2 3" key="1">
    <citation type="submission" date="2014-02" db="EMBL/GenBank/DDBJ databases">
        <title>The small core and large imbalanced accessory genome model reveals a collaborative survival strategy of Sorangium cellulosum strains in nature.</title>
        <authorList>
            <person name="Han K."/>
            <person name="Peng R."/>
            <person name="Blom J."/>
            <person name="Li Y.-Z."/>
        </authorList>
    </citation>
    <scope>NUCLEOTIDE SEQUENCE [LARGE SCALE GENOMIC DNA]</scope>
    <source>
        <strain evidence="2 3">So0157-25</strain>
    </source>
</reference>
<evidence type="ECO:0000313" key="2">
    <source>
        <dbReference type="EMBL" id="KYF49373.1"/>
    </source>
</evidence>
<protein>
    <submittedName>
        <fullName evidence="2">Uncharacterized protein</fullName>
    </submittedName>
</protein>
<accession>A0A150P298</accession>
<comment type="caution">
    <text evidence="2">The sequence shown here is derived from an EMBL/GenBank/DDBJ whole genome shotgun (WGS) entry which is preliminary data.</text>
</comment>
<feature type="region of interest" description="Disordered" evidence="1">
    <location>
        <begin position="55"/>
        <end position="77"/>
    </location>
</feature>
<dbReference type="Proteomes" id="UP000075420">
    <property type="component" value="Unassembled WGS sequence"/>
</dbReference>
<dbReference type="AlphaFoldDB" id="A0A150P298"/>
<evidence type="ECO:0000256" key="1">
    <source>
        <dbReference type="SAM" id="MobiDB-lite"/>
    </source>
</evidence>